<keyword evidence="3" id="KW-1185">Reference proteome</keyword>
<evidence type="ECO:0000313" key="2">
    <source>
        <dbReference type="EMBL" id="AIT62042.1"/>
    </source>
</evidence>
<sequence length="497" mass="54059">MDTATVTASDLVGCRYRYPQRLAHPEIPRLPAELERRERLAAARAAVQAALPTRRALGDGRGARPFARIDLADTPGVELETLEALAAGADLITGAVFIGDGWRVRVDVLALTADGTYLPVTVSNHRAARRDEGSTMLAVATNRLSLSAPMAVPYRHRHHVSDGYRLAMASRALAEFGLDSGLGGVIGQDRTRAFVAETAGLQPALDDALRAGWADQPRRLKECASCRFWELCEPELETMDDISLVLPGDKARTYRERGITTVQELIDARLGEPSALAAAWRAGVPLLARVPEVTGPRADVEIDVDMEAYLDQGAYLWGAYDGRDYRGFATWAPLGGAEEAANFAEFWSWLMQRRRAAHQSGQSFAAYCYSAHGENHWLRQSARRFHGKHRGVPSEAEVQEFITSGDWVDVFAHVRSQLAGTEGTGLKIVAREAGYAWADGDFDGEASVGARRTAVATGPEALAAREALLRYNEDDTRATAAVRGWLRDGAPGVQPIS</sequence>
<reference evidence="2 3" key="1">
    <citation type="submission" date="2013-09" db="EMBL/GenBank/DDBJ databases">
        <title>Complete genome sequence of Corynebacterium doosanense CAU 212(T) (=DSM 45436(T)), isolated from activated sludge.</title>
        <authorList>
            <person name="Schaffert L."/>
            <person name="Albersmeier A."/>
            <person name="Kalinowski J."/>
            <person name="Ruckert C."/>
        </authorList>
    </citation>
    <scope>NUCLEOTIDE SEQUENCE [LARGE SCALE GENOMIC DNA]</scope>
    <source>
        <strain evidence="2 3">CAU 212</strain>
    </source>
</reference>
<evidence type="ECO:0000259" key="1">
    <source>
        <dbReference type="Pfam" id="PF13482"/>
    </source>
</evidence>
<dbReference type="eggNOG" id="COG2251">
    <property type="taxonomic scope" value="Bacteria"/>
</dbReference>
<dbReference type="NCBIfam" id="TIGR03491">
    <property type="entry name" value="TM0106 family RecB-like putative nuclease"/>
    <property type="match status" value="1"/>
</dbReference>
<dbReference type="AlphaFoldDB" id="A0A097IIT0"/>
<dbReference type="RefSeq" id="WP_026159368.1">
    <property type="nucleotide sequence ID" value="NZ_AQUX01000005.1"/>
</dbReference>
<dbReference type="STRING" id="558173.CDOO_12800"/>
<dbReference type="KEGG" id="cdo:CDOO_12800"/>
<dbReference type="EMBL" id="CP006764">
    <property type="protein sequence ID" value="AIT62042.1"/>
    <property type="molecule type" value="Genomic_DNA"/>
</dbReference>
<gene>
    <name evidence="2" type="ORF">CDOO_12800</name>
</gene>
<organism evidence="2 3">
    <name type="scientific">Corynebacterium doosanense CAU 212 = DSM 45436</name>
    <dbReference type="NCBI Taxonomy" id="558173"/>
    <lineage>
        <taxon>Bacteria</taxon>
        <taxon>Bacillati</taxon>
        <taxon>Actinomycetota</taxon>
        <taxon>Actinomycetes</taxon>
        <taxon>Mycobacteriales</taxon>
        <taxon>Corynebacteriaceae</taxon>
        <taxon>Corynebacterium</taxon>
    </lineage>
</organism>
<dbReference type="InterPro" id="IPR038720">
    <property type="entry name" value="YprB_RNase_H-like_dom"/>
</dbReference>
<protein>
    <submittedName>
        <fullName evidence="2">Recombinase RecB</fullName>
    </submittedName>
</protein>
<evidence type="ECO:0000313" key="3">
    <source>
        <dbReference type="Proteomes" id="UP000029914"/>
    </source>
</evidence>
<proteinExistence type="predicted"/>
<dbReference type="Proteomes" id="UP000029914">
    <property type="component" value="Chromosome"/>
</dbReference>
<dbReference type="HOGENOM" id="CLU_027557_0_0_11"/>
<dbReference type="OrthoDB" id="3274988at2"/>
<name>A0A097IIT0_9CORY</name>
<dbReference type="Pfam" id="PF13482">
    <property type="entry name" value="RNase_H_2"/>
    <property type="match status" value="1"/>
</dbReference>
<feature type="domain" description="YprB ribonuclease H-like" evidence="1">
    <location>
        <begin position="305"/>
        <end position="486"/>
    </location>
</feature>
<dbReference type="InterPro" id="IPR019993">
    <property type="entry name" value="RecB_nuclease_TM0106_put"/>
</dbReference>
<accession>A0A097IIT0</accession>